<comment type="similarity">
    <text evidence="1 3">Belongs to the short-chain dehydrogenases/reductases (SDR) family.</text>
</comment>
<dbReference type="STRING" id="645990.SAMN00120144_1113"/>
<dbReference type="Proteomes" id="UP000192266">
    <property type="component" value="Unassembled WGS sequence"/>
</dbReference>
<organism evidence="4 5">
    <name type="scientific">Hymenobacter roseosalivarius DSM 11622</name>
    <dbReference type="NCBI Taxonomy" id="645990"/>
    <lineage>
        <taxon>Bacteria</taxon>
        <taxon>Pseudomonadati</taxon>
        <taxon>Bacteroidota</taxon>
        <taxon>Cytophagia</taxon>
        <taxon>Cytophagales</taxon>
        <taxon>Hymenobacteraceae</taxon>
        <taxon>Hymenobacter</taxon>
    </lineage>
</organism>
<evidence type="ECO:0000256" key="1">
    <source>
        <dbReference type="ARBA" id="ARBA00006484"/>
    </source>
</evidence>
<dbReference type="InterPro" id="IPR002347">
    <property type="entry name" value="SDR_fam"/>
</dbReference>
<evidence type="ECO:0000256" key="2">
    <source>
        <dbReference type="ARBA" id="ARBA00023002"/>
    </source>
</evidence>
<accession>A0A1W1V3R7</accession>
<dbReference type="CDD" id="cd05233">
    <property type="entry name" value="SDR_c"/>
    <property type="match status" value="1"/>
</dbReference>
<dbReference type="Pfam" id="PF00106">
    <property type="entry name" value="adh_short"/>
    <property type="match status" value="1"/>
</dbReference>
<dbReference type="PROSITE" id="PS00061">
    <property type="entry name" value="ADH_SHORT"/>
    <property type="match status" value="1"/>
</dbReference>
<dbReference type="GO" id="GO:0016491">
    <property type="term" value="F:oxidoreductase activity"/>
    <property type="evidence" value="ECO:0007669"/>
    <property type="project" value="UniProtKB-KW"/>
</dbReference>
<keyword evidence="2" id="KW-0560">Oxidoreductase</keyword>
<dbReference type="Gene3D" id="3.40.50.720">
    <property type="entry name" value="NAD(P)-binding Rossmann-like Domain"/>
    <property type="match status" value="1"/>
</dbReference>
<keyword evidence="5" id="KW-1185">Reference proteome</keyword>
<dbReference type="PANTHER" id="PTHR42901">
    <property type="entry name" value="ALCOHOL DEHYDROGENASE"/>
    <property type="match status" value="1"/>
</dbReference>
<dbReference type="PRINTS" id="PR00080">
    <property type="entry name" value="SDRFAMILY"/>
</dbReference>
<protein>
    <submittedName>
        <fullName evidence="4">Short-chain dehydrogenase/reductase SDR</fullName>
    </submittedName>
</protein>
<proteinExistence type="inferred from homology"/>
<dbReference type="AlphaFoldDB" id="A0A1W1V3R7"/>
<name>A0A1W1V3R7_9BACT</name>
<dbReference type="RefSeq" id="WP_084444168.1">
    <property type="nucleotide sequence ID" value="NZ_FWWW01000049.1"/>
</dbReference>
<evidence type="ECO:0000256" key="3">
    <source>
        <dbReference type="RuleBase" id="RU000363"/>
    </source>
</evidence>
<evidence type="ECO:0000313" key="4">
    <source>
        <dbReference type="EMBL" id="SMB87948.1"/>
    </source>
</evidence>
<dbReference type="PANTHER" id="PTHR42901:SF1">
    <property type="entry name" value="ALCOHOL DEHYDROGENASE"/>
    <property type="match status" value="1"/>
</dbReference>
<dbReference type="SUPFAM" id="SSF51735">
    <property type="entry name" value="NAD(P)-binding Rossmann-fold domains"/>
    <property type="match status" value="1"/>
</dbReference>
<dbReference type="OrthoDB" id="9808814at2"/>
<dbReference type="EMBL" id="FWWW01000049">
    <property type="protein sequence ID" value="SMB87948.1"/>
    <property type="molecule type" value="Genomic_DNA"/>
</dbReference>
<dbReference type="InterPro" id="IPR020904">
    <property type="entry name" value="Sc_DH/Rdtase_CS"/>
</dbReference>
<dbReference type="PIRSF" id="PIRSF000126">
    <property type="entry name" value="11-beta-HSD1"/>
    <property type="match status" value="1"/>
</dbReference>
<dbReference type="PRINTS" id="PR00081">
    <property type="entry name" value="GDHRDH"/>
</dbReference>
<reference evidence="4 5" key="1">
    <citation type="submission" date="2017-04" db="EMBL/GenBank/DDBJ databases">
        <authorList>
            <person name="Afonso C.L."/>
            <person name="Miller P.J."/>
            <person name="Scott M.A."/>
            <person name="Spackman E."/>
            <person name="Goraichik I."/>
            <person name="Dimitrov K.M."/>
            <person name="Suarez D.L."/>
            <person name="Swayne D.E."/>
        </authorList>
    </citation>
    <scope>NUCLEOTIDE SEQUENCE [LARGE SCALE GENOMIC DNA]</scope>
    <source>
        <strain evidence="4 5">DSM 11622</strain>
    </source>
</reference>
<evidence type="ECO:0000313" key="5">
    <source>
        <dbReference type="Proteomes" id="UP000192266"/>
    </source>
</evidence>
<sequence length="263" mass="28738">MNNETALITGASSGIGLELARCFARDDYRVVLVARHLDELKEAARLLHQEFEGVDIVLLPFDLSRPETPEQIYAETTQRGLQIDALVNDAGFGETGYFTDTDIATELNMIQVNTASLVHLTKLYLRDMVARNSGKILQLGSIASFSPSPCQAVYAATKAFVLSFTEAIQHELKQQKSAVTMTILCPPPTDTNFFHVAHAEHTRAASHPASARAVAEGGYDDMMEGAARSLPTVSAKFNFFSSLVLPDSMLATLMNTQLQSARR</sequence>
<gene>
    <name evidence="4" type="ORF">SAMN00120144_1113</name>
</gene>
<dbReference type="InterPro" id="IPR036291">
    <property type="entry name" value="NAD(P)-bd_dom_sf"/>
</dbReference>